<evidence type="ECO:0000313" key="1">
    <source>
        <dbReference type="EMBL" id="SCY83068.1"/>
    </source>
</evidence>
<reference evidence="1 2" key="1">
    <citation type="submission" date="2016-10" db="EMBL/GenBank/DDBJ databases">
        <authorList>
            <person name="de Groot N.N."/>
        </authorList>
    </citation>
    <scope>NUCLEOTIDE SEQUENCE [LARGE SCALE GENOMIC DNA]</scope>
    <source>
        <strain evidence="1 2">CGMCC 1.7031</strain>
    </source>
</reference>
<name>A0A1G5J5V8_9FLAO</name>
<keyword evidence="2" id="KW-1185">Reference proteome</keyword>
<accession>A0A1G5J5V8</accession>
<gene>
    <name evidence="1" type="ORF">SAMN02927903_02528</name>
</gene>
<dbReference type="EMBL" id="FMVF01000012">
    <property type="protein sequence ID" value="SCY83068.1"/>
    <property type="molecule type" value="Genomic_DNA"/>
</dbReference>
<protein>
    <submittedName>
        <fullName evidence="1">Uncharacterized protein</fullName>
    </submittedName>
</protein>
<dbReference type="STRING" id="490189.SAMN02927903_02528"/>
<evidence type="ECO:0000313" key="2">
    <source>
        <dbReference type="Proteomes" id="UP000199354"/>
    </source>
</evidence>
<proteinExistence type="predicted"/>
<dbReference type="Proteomes" id="UP000199354">
    <property type="component" value="Unassembled WGS sequence"/>
</dbReference>
<organism evidence="1 2">
    <name type="scientific">Flavobacterium caeni</name>
    <dbReference type="NCBI Taxonomy" id="490189"/>
    <lineage>
        <taxon>Bacteria</taxon>
        <taxon>Pseudomonadati</taxon>
        <taxon>Bacteroidota</taxon>
        <taxon>Flavobacteriia</taxon>
        <taxon>Flavobacteriales</taxon>
        <taxon>Flavobacteriaceae</taxon>
        <taxon>Flavobacterium</taxon>
    </lineage>
</organism>
<sequence>MIMGTCLIPLALVIDNVFAQSFLALASIVLNIVAVVKSFKEKEKQS</sequence>
<dbReference type="AlphaFoldDB" id="A0A1G5J5V8"/>